<dbReference type="GO" id="GO:0051287">
    <property type="term" value="F:NAD binding"/>
    <property type="evidence" value="ECO:0007669"/>
    <property type="project" value="InterPro"/>
</dbReference>
<dbReference type="OrthoDB" id="298012at2759"/>
<dbReference type="Proteomes" id="UP000324585">
    <property type="component" value="Unassembled WGS sequence"/>
</dbReference>
<dbReference type="InterPro" id="IPR006140">
    <property type="entry name" value="D-isomer_DH_NAD-bd"/>
</dbReference>
<reference evidence="5" key="1">
    <citation type="journal article" date="2019" name="Nat. Commun.">
        <title>Expansion of phycobilisome linker gene families in mesophilic red algae.</title>
        <authorList>
            <person name="Lee J."/>
            <person name="Kim D."/>
            <person name="Bhattacharya D."/>
            <person name="Yoon H.S."/>
        </authorList>
    </citation>
    <scope>NUCLEOTIDE SEQUENCE [LARGE SCALE GENOMIC DNA]</scope>
    <source>
        <strain evidence="5">CCMP 1328</strain>
    </source>
</reference>
<gene>
    <name evidence="4" type="ORF">FVE85_3888</name>
</gene>
<dbReference type="CDD" id="cd05300">
    <property type="entry name" value="2-Hacid_dh_1"/>
    <property type="match status" value="1"/>
</dbReference>
<dbReference type="SUPFAM" id="SSF51735">
    <property type="entry name" value="NAD(P)-binding Rossmann-fold domains"/>
    <property type="match status" value="1"/>
</dbReference>
<evidence type="ECO:0000313" key="4">
    <source>
        <dbReference type="EMBL" id="KAA8493913.1"/>
    </source>
</evidence>
<dbReference type="PANTHER" id="PTHR43333:SF1">
    <property type="entry name" value="D-ISOMER SPECIFIC 2-HYDROXYACID DEHYDROGENASE NAD-BINDING DOMAIN-CONTAINING PROTEIN"/>
    <property type="match status" value="1"/>
</dbReference>
<evidence type="ECO:0000313" key="5">
    <source>
        <dbReference type="Proteomes" id="UP000324585"/>
    </source>
</evidence>
<organism evidence="4 5">
    <name type="scientific">Porphyridium purpureum</name>
    <name type="common">Red alga</name>
    <name type="synonym">Porphyridium cruentum</name>
    <dbReference type="NCBI Taxonomy" id="35688"/>
    <lineage>
        <taxon>Eukaryota</taxon>
        <taxon>Rhodophyta</taxon>
        <taxon>Bangiophyceae</taxon>
        <taxon>Porphyridiales</taxon>
        <taxon>Porphyridiaceae</taxon>
        <taxon>Porphyridium</taxon>
    </lineage>
</organism>
<feature type="domain" description="D-isomer specific 2-hydroxyacid dehydrogenase NAD-binding" evidence="3">
    <location>
        <begin position="141"/>
        <end position="317"/>
    </location>
</feature>
<dbReference type="AlphaFoldDB" id="A0A5J4YSZ7"/>
<dbReference type="OMA" id="FWTAWGL"/>
<dbReference type="EMBL" id="VRMN01000005">
    <property type="protein sequence ID" value="KAA8493913.1"/>
    <property type="molecule type" value="Genomic_DNA"/>
</dbReference>
<accession>A0A5J4YSZ7</accession>
<dbReference type="Pfam" id="PF02826">
    <property type="entry name" value="2-Hacid_dh_C"/>
    <property type="match status" value="1"/>
</dbReference>
<evidence type="ECO:0000259" key="3">
    <source>
        <dbReference type="Pfam" id="PF02826"/>
    </source>
</evidence>
<dbReference type="Gene3D" id="3.40.50.720">
    <property type="entry name" value="NAD(P)-binding Rossmann-like Domain"/>
    <property type="match status" value="2"/>
</dbReference>
<comment type="caution">
    <text evidence="4">The sequence shown here is derived from an EMBL/GenBank/DDBJ whole genome shotgun (WGS) entry which is preliminary data.</text>
</comment>
<keyword evidence="1" id="KW-0560">Oxidoreductase</keyword>
<dbReference type="InterPro" id="IPR036291">
    <property type="entry name" value="NAD(P)-bd_dom_sf"/>
</dbReference>
<keyword evidence="5" id="KW-1185">Reference proteome</keyword>
<name>A0A5J4YSZ7_PORPP</name>
<evidence type="ECO:0000256" key="1">
    <source>
        <dbReference type="ARBA" id="ARBA00023002"/>
    </source>
</evidence>
<protein>
    <submittedName>
        <fullName evidence="4">D-2-hydroxyacid dehydrogenase</fullName>
    </submittedName>
</protein>
<dbReference type="PANTHER" id="PTHR43333">
    <property type="entry name" value="2-HACID_DH_C DOMAIN-CONTAINING PROTEIN"/>
    <property type="match status" value="1"/>
</dbReference>
<keyword evidence="2" id="KW-0520">NAD</keyword>
<dbReference type="GO" id="GO:0016491">
    <property type="term" value="F:oxidoreductase activity"/>
    <property type="evidence" value="ECO:0007669"/>
    <property type="project" value="UniProtKB-KW"/>
</dbReference>
<proteinExistence type="predicted"/>
<evidence type="ECO:0000256" key="2">
    <source>
        <dbReference type="ARBA" id="ARBA00023027"/>
    </source>
</evidence>
<sequence>MASTTMTGARKTVLLFAPAGSPALESIPRDNALLRDHVDLVRVNEVHELEEALAGKKDGSALNPPDAVLFIPPGNAELLRKVWLENKLKEVRWVHCFYAGVDLLKPFISDCLLNPDGSDTGVPLTNGRGAFSSSLAEYAVTAMLHFNKQVPRCQANKAEHKWDKFVMDVVDRKSVVFVGYGNIAQATAKVVRALGMRVIALKRNPNAVAADAERADEYYGLDKKMDVLGRGDFVISTLPGTQETFNFFSHAEFGVMKRSAVFVSMGRGTVVDEDALVSALQSDVISGAGLDVYQKEPLDPQSPLWSCKNLLMTAHNADYTSDYFSLGWDVWLQNLECFLDGKAEYASPVNKHSGYYRKTHYFLDFPLPALVYFHSEVRSRTTLSQSAPKAKRKSS</sequence>